<dbReference type="Gene3D" id="3.90.70.80">
    <property type="match status" value="1"/>
</dbReference>
<feature type="domain" description="OTU" evidence="1">
    <location>
        <begin position="50"/>
        <end position="208"/>
    </location>
</feature>
<accession>A0ABD1F0P0</accession>
<evidence type="ECO:0000313" key="3">
    <source>
        <dbReference type="Proteomes" id="UP001566132"/>
    </source>
</evidence>
<dbReference type="InterPro" id="IPR050704">
    <property type="entry name" value="Peptidase_C85-like"/>
</dbReference>
<dbReference type="InterPro" id="IPR003323">
    <property type="entry name" value="OTU_dom"/>
</dbReference>
<organism evidence="2 3">
    <name type="scientific">Hypothenemus hampei</name>
    <name type="common">Coffee berry borer</name>
    <dbReference type="NCBI Taxonomy" id="57062"/>
    <lineage>
        <taxon>Eukaryota</taxon>
        <taxon>Metazoa</taxon>
        <taxon>Ecdysozoa</taxon>
        <taxon>Arthropoda</taxon>
        <taxon>Hexapoda</taxon>
        <taxon>Insecta</taxon>
        <taxon>Pterygota</taxon>
        <taxon>Neoptera</taxon>
        <taxon>Endopterygota</taxon>
        <taxon>Coleoptera</taxon>
        <taxon>Polyphaga</taxon>
        <taxon>Cucujiformia</taxon>
        <taxon>Curculionidae</taxon>
        <taxon>Scolytinae</taxon>
        <taxon>Hypothenemus</taxon>
    </lineage>
</organism>
<reference evidence="2 3" key="1">
    <citation type="submission" date="2024-05" db="EMBL/GenBank/DDBJ databases">
        <title>Genetic variation in Jamaican populations of the coffee berry borer (Hypothenemus hampei).</title>
        <authorList>
            <person name="Errbii M."/>
            <person name="Myrie A."/>
        </authorList>
    </citation>
    <scope>NUCLEOTIDE SEQUENCE [LARGE SCALE GENOMIC DNA]</scope>
    <source>
        <strain evidence="2">JA-Hopewell-2020-01-JO</strain>
        <tissue evidence="2">Whole body</tissue>
    </source>
</reference>
<dbReference type="PROSITE" id="PS50802">
    <property type="entry name" value="OTU"/>
    <property type="match status" value="1"/>
</dbReference>
<dbReference type="InterPro" id="IPR038765">
    <property type="entry name" value="Papain-like_cys_pep_sf"/>
</dbReference>
<dbReference type="Pfam" id="PF02338">
    <property type="entry name" value="OTU"/>
    <property type="match status" value="1"/>
</dbReference>
<name>A0ABD1F0P0_HYPHA</name>
<evidence type="ECO:0000259" key="1">
    <source>
        <dbReference type="PROSITE" id="PS50802"/>
    </source>
</evidence>
<comment type="caution">
    <text evidence="2">The sequence shown here is derived from an EMBL/GenBank/DDBJ whole genome shotgun (WGS) entry which is preliminary data.</text>
</comment>
<sequence length="260" mass="30068">MLESFDLYKAIGENYIKLRNQAVIDPNVNTPEEEKNPEAAPIQNTDINMFNVVKIPRDSNCFYTAVADQLRRLKIKNKNPTNLLDTYYTYEDLRALAIDYIKKNRKQEFGKDIEERLQTQNTEPLHGDLPSNIHKIDQYIELHSQEGVWADSGMIGALSYALDITIKIYHQDGTTATYNTSQDADLTVKKIVNLQNTVPRSLFELLPFEKKYPKQSYKIKRIFEILNECERCKELDDQIGIVTSKLGLSLVSIEKVKRLY</sequence>
<protein>
    <recommendedName>
        <fullName evidence="1">OTU domain-containing protein</fullName>
    </recommendedName>
</protein>
<gene>
    <name evidence="2" type="ORF">ABEB36_006159</name>
</gene>
<dbReference type="PANTHER" id="PTHR12419">
    <property type="entry name" value="OTU DOMAIN CONTAINING PROTEIN"/>
    <property type="match status" value="1"/>
</dbReference>
<dbReference type="Proteomes" id="UP001566132">
    <property type="component" value="Unassembled WGS sequence"/>
</dbReference>
<dbReference type="EMBL" id="JBDJPC010000004">
    <property type="protein sequence ID" value="KAL1506877.1"/>
    <property type="molecule type" value="Genomic_DNA"/>
</dbReference>
<dbReference type="PANTHER" id="PTHR12419:SF8">
    <property type="entry name" value="OVARIAN TUMOR DOMAIN-CONTAINING DEUBIQUITINATING ENZYME 4"/>
    <property type="match status" value="1"/>
</dbReference>
<evidence type="ECO:0000313" key="2">
    <source>
        <dbReference type="EMBL" id="KAL1506877.1"/>
    </source>
</evidence>
<keyword evidence="3" id="KW-1185">Reference proteome</keyword>
<proteinExistence type="predicted"/>
<dbReference type="SUPFAM" id="SSF54001">
    <property type="entry name" value="Cysteine proteinases"/>
    <property type="match status" value="1"/>
</dbReference>
<dbReference type="AlphaFoldDB" id="A0ABD1F0P0"/>